<gene>
    <name evidence="1" type="ORF">FF011L_52780</name>
</gene>
<keyword evidence="2" id="KW-1185">Reference proteome</keyword>
<sequence>MEIQMSKKANWILAVSLPVLGLMLGCGGGAAAVSTLEQDAYAQVEGLGDAAGDQAMFEEAFVAGAAPKNRSEYASRGYEVVGEPVIEGDNATLKVKIFGGVFETGGSDSGKGGKDTGEVEQTWTLQRSGEAWKIKDAPLG</sequence>
<dbReference type="KEGG" id="rml:FF011L_52780"/>
<reference evidence="1 2" key="1">
    <citation type="submission" date="2019-02" db="EMBL/GenBank/DDBJ databases">
        <title>Deep-cultivation of Planctomycetes and their phenomic and genomic characterization uncovers novel biology.</title>
        <authorList>
            <person name="Wiegand S."/>
            <person name="Jogler M."/>
            <person name="Boedeker C."/>
            <person name="Pinto D."/>
            <person name="Vollmers J."/>
            <person name="Rivas-Marin E."/>
            <person name="Kohn T."/>
            <person name="Peeters S.H."/>
            <person name="Heuer A."/>
            <person name="Rast P."/>
            <person name="Oberbeckmann S."/>
            <person name="Bunk B."/>
            <person name="Jeske O."/>
            <person name="Meyerdierks A."/>
            <person name="Storesund J.E."/>
            <person name="Kallscheuer N."/>
            <person name="Luecker S."/>
            <person name="Lage O.M."/>
            <person name="Pohl T."/>
            <person name="Merkel B.J."/>
            <person name="Hornburger P."/>
            <person name="Mueller R.-W."/>
            <person name="Bruemmer F."/>
            <person name="Labrenz M."/>
            <person name="Spormann A.M."/>
            <person name="Op den Camp H."/>
            <person name="Overmann J."/>
            <person name="Amann R."/>
            <person name="Jetten M.S.M."/>
            <person name="Mascher T."/>
            <person name="Medema M.H."/>
            <person name="Devos D.P."/>
            <person name="Kaster A.-K."/>
            <person name="Ovreas L."/>
            <person name="Rohde M."/>
            <person name="Galperin M.Y."/>
            <person name="Jogler C."/>
        </authorList>
    </citation>
    <scope>NUCLEOTIDE SEQUENCE [LARGE SCALE GENOMIC DNA]</scope>
    <source>
        <strain evidence="1 2">FF011L</strain>
    </source>
</reference>
<dbReference type="EMBL" id="CP036262">
    <property type="protein sequence ID" value="QDS96467.1"/>
    <property type="molecule type" value="Genomic_DNA"/>
</dbReference>
<accession>A0A517MNW0</accession>
<name>A0A517MNW0_9BACT</name>
<evidence type="ECO:0000313" key="1">
    <source>
        <dbReference type="EMBL" id="QDS96467.1"/>
    </source>
</evidence>
<protein>
    <recommendedName>
        <fullName evidence="3">DUF4878 domain-containing protein</fullName>
    </recommendedName>
</protein>
<organism evidence="1 2">
    <name type="scientific">Roseimaritima multifibrata</name>
    <dbReference type="NCBI Taxonomy" id="1930274"/>
    <lineage>
        <taxon>Bacteria</taxon>
        <taxon>Pseudomonadati</taxon>
        <taxon>Planctomycetota</taxon>
        <taxon>Planctomycetia</taxon>
        <taxon>Pirellulales</taxon>
        <taxon>Pirellulaceae</taxon>
        <taxon>Roseimaritima</taxon>
    </lineage>
</organism>
<dbReference type="AlphaFoldDB" id="A0A517MNW0"/>
<evidence type="ECO:0008006" key="3">
    <source>
        <dbReference type="Google" id="ProtNLM"/>
    </source>
</evidence>
<dbReference type="Proteomes" id="UP000320672">
    <property type="component" value="Chromosome"/>
</dbReference>
<evidence type="ECO:0000313" key="2">
    <source>
        <dbReference type="Proteomes" id="UP000320672"/>
    </source>
</evidence>
<proteinExistence type="predicted"/>
<dbReference type="PROSITE" id="PS51257">
    <property type="entry name" value="PROKAR_LIPOPROTEIN"/>
    <property type="match status" value="1"/>
</dbReference>